<dbReference type="EMBL" id="MU150238">
    <property type="protein sequence ID" value="KAF9467056.1"/>
    <property type="molecule type" value="Genomic_DNA"/>
</dbReference>
<evidence type="ECO:0000313" key="3">
    <source>
        <dbReference type="Proteomes" id="UP000807353"/>
    </source>
</evidence>
<sequence length="337" mass="37262">MSTNPAPEINEAYFNACNFEQLMRGIHFTVLCTAISNIYTGPRRKSSSKHAMTALILALFVMSTMHSANYWAYVRRAFITHGQTSLSTADALGEYPNWYLAIASVSDANAILADCVIIWRCWVVWGRSLRIIVVPVICTLLTTAFSVIAIYSTFVSTTFGTLGVDYATALYSTSLVTTVFCTSAIVYRVIQIGTQARHRLAVLRSYHSIIEILVESSMLYCIATLFALVAYMHSGPASEFASAFWTSITGIAPTLIVSRVASGEARTDDDWNESGTSGGFSFPRFNKSETYQPSYQLWSSQSPAITDSTAYSDDRDISPIKTRTSENKFRTFGESLH</sequence>
<feature type="transmembrane region" description="Helical" evidence="1">
    <location>
        <begin position="243"/>
        <end position="261"/>
    </location>
</feature>
<dbReference type="OrthoDB" id="2873242at2759"/>
<organism evidence="2 3">
    <name type="scientific">Collybia nuda</name>
    <dbReference type="NCBI Taxonomy" id="64659"/>
    <lineage>
        <taxon>Eukaryota</taxon>
        <taxon>Fungi</taxon>
        <taxon>Dikarya</taxon>
        <taxon>Basidiomycota</taxon>
        <taxon>Agaricomycotina</taxon>
        <taxon>Agaricomycetes</taxon>
        <taxon>Agaricomycetidae</taxon>
        <taxon>Agaricales</taxon>
        <taxon>Tricholomatineae</taxon>
        <taxon>Clitocybaceae</taxon>
        <taxon>Collybia</taxon>
    </lineage>
</organism>
<keyword evidence="3" id="KW-1185">Reference proteome</keyword>
<reference evidence="2" key="1">
    <citation type="submission" date="2020-11" db="EMBL/GenBank/DDBJ databases">
        <authorList>
            <consortium name="DOE Joint Genome Institute"/>
            <person name="Ahrendt S."/>
            <person name="Riley R."/>
            <person name="Andreopoulos W."/>
            <person name="Labutti K."/>
            <person name="Pangilinan J."/>
            <person name="Ruiz-Duenas F.J."/>
            <person name="Barrasa J.M."/>
            <person name="Sanchez-Garcia M."/>
            <person name="Camarero S."/>
            <person name="Miyauchi S."/>
            <person name="Serrano A."/>
            <person name="Linde D."/>
            <person name="Babiker R."/>
            <person name="Drula E."/>
            <person name="Ayuso-Fernandez I."/>
            <person name="Pacheco R."/>
            <person name="Padilla G."/>
            <person name="Ferreira P."/>
            <person name="Barriuso J."/>
            <person name="Kellner H."/>
            <person name="Castanera R."/>
            <person name="Alfaro M."/>
            <person name="Ramirez L."/>
            <person name="Pisabarro A.G."/>
            <person name="Kuo A."/>
            <person name="Tritt A."/>
            <person name="Lipzen A."/>
            <person name="He G."/>
            <person name="Yan M."/>
            <person name="Ng V."/>
            <person name="Cullen D."/>
            <person name="Martin F."/>
            <person name="Rosso M.-N."/>
            <person name="Henrissat B."/>
            <person name="Hibbett D."/>
            <person name="Martinez A.T."/>
            <person name="Grigoriev I.V."/>
        </authorList>
    </citation>
    <scope>NUCLEOTIDE SEQUENCE</scope>
    <source>
        <strain evidence="2">CBS 247.69</strain>
    </source>
</reference>
<feature type="transmembrane region" description="Helical" evidence="1">
    <location>
        <begin position="131"/>
        <end position="154"/>
    </location>
</feature>
<dbReference type="AlphaFoldDB" id="A0A9P5YFT4"/>
<name>A0A9P5YFT4_9AGAR</name>
<dbReference type="Proteomes" id="UP000807353">
    <property type="component" value="Unassembled WGS sequence"/>
</dbReference>
<evidence type="ECO:0000256" key="1">
    <source>
        <dbReference type="SAM" id="Phobius"/>
    </source>
</evidence>
<protein>
    <submittedName>
        <fullName evidence="2">Uncharacterized protein</fullName>
    </submittedName>
</protein>
<evidence type="ECO:0000313" key="2">
    <source>
        <dbReference type="EMBL" id="KAF9467056.1"/>
    </source>
</evidence>
<keyword evidence="1" id="KW-0472">Membrane</keyword>
<feature type="transmembrane region" description="Helical" evidence="1">
    <location>
        <begin position="208"/>
        <end position="231"/>
    </location>
</feature>
<feature type="transmembrane region" description="Helical" evidence="1">
    <location>
        <begin position="52"/>
        <end position="73"/>
    </location>
</feature>
<keyword evidence="1" id="KW-0812">Transmembrane</keyword>
<accession>A0A9P5YFT4</accession>
<proteinExistence type="predicted"/>
<comment type="caution">
    <text evidence="2">The sequence shown here is derived from an EMBL/GenBank/DDBJ whole genome shotgun (WGS) entry which is preliminary data.</text>
</comment>
<feature type="transmembrane region" description="Helical" evidence="1">
    <location>
        <begin position="166"/>
        <end position="187"/>
    </location>
</feature>
<keyword evidence="1" id="KW-1133">Transmembrane helix</keyword>
<gene>
    <name evidence="2" type="ORF">BDZ94DRAFT_1249521</name>
</gene>